<dbReference type="GO" id="GO:0005509">
    <property type="term" value="F:calcium ion binding"/>
    <property type="evidence" value="ECO:0007669"/>
    <property type="project" value="InterPro"/>
</dbReference>
<dbReference type="AlphaFoldDB" id="A0A6J4HJR2"/>
<dbReference type="SUPFAM" id="SSF51120">
    <property type="entry name" value="beta-Roll"/>
    <property type="match status" value="1"/>
</dbReference>
<proteinExistence type="predicted"/>
<evidence type="ECO:0000313" key="2">
    <source>
        <dbReference type="EMBL" id="CAA9224466.1"/>
    </source>
</evidence>
<dbReference type="GO" id="GO:0008889">
    <property type="term" value="F:glycerophosphodiester phosphodiesterase activity"/>
    <property type="evidence" value="ECO:0007669"/>
    <property type="project" value="UniProtKB-EC"/>
</dbReference>
<protein>
    <submittedName>
        <fullName evidence="2">Glycerophosphoryl diester phosphodiesterase</fullName>
        <ecNumber evidence="2">3.1.4.46</ecNumber>
    </submittedName>
</protein>
<dbReference type="Pfam" id="PF05787">
    <property type="entry name" value="PhoX"/>
    <property type="match status" value="1"/>
</dbReference>
<dbReference type="SUPFAM" id="SSF63829">
    <property type="entry name" value="Calcium-dependent phosphotriesterase"/>
    <property type="match status" value="1"/>
</dbReference>
<dbReference type="EC" id="3.1.4.46" evidence="2"/>
<reference evidence="2" key="1">
    <citation type="submission" date="2020-02" db="EMBL/GenBank/DDBJ databases">
        <authorList>
            <person name="Meier V. D."/>
        </authorList>
    </citation>
    <scope>NUCLEOTIDE SEQUENCE</scope>
    <source>
        <strain evidence="2">AVDCRST_MAG92</strain>
    </source>
</reference>
<dbReference type="InterPro" id="IPR011049">
    <property type="entry name" value="Serralysin-like_metalloprot_C"/>
</dbReference>
<feature type="region of interest" description="Disordered" evidence="1">
    <location>
        <begin position="349"/>
        <end position="375"/>
    </location>
</feature>
<feature type="compositionally biased region" description="Acidic residues" evidence="1">
    <location>
        <begin position="362"/>
        <end position="371"/>
    </location>
</feature>
<sequence length="696" mass="73920">MAENVINGQTTANAYVKNIPGNGEYNVTPLLTVGDEVPLLEGEFEEFTPSKDKTFAFAGIPDGLGVFETQDSYYVFANHEYASTEEVEAPATGGGAPQNSGAVPESDVIEQPVVTDISSTIDGQIQGARVSVFQFDKDWNAIGGKNLIEKMVDSTGTYELDTTSGAYVNSETKETFSFNRFCSGYLAESGFEDGPIWFAPEETGPDGRGFAVTPDGTALALDGLGRYSKEQVLAAEEYRADNSNKTVLISPEDFADGEIYMFVGEQTADDPNGFENGDLYVLKVEGAADETVPEGQSQTATWTKVPDDIALNPDGTVLSTWVNANERSTNFQRPEDIAEDPNNPGTFYFATTGTEEKPGGDVENDEDDAATPEEAANPYGKLYRFSLNPDDPTGEVKNFELVQEGGPGNGVSYDNIDVDSNGKVVIQEDETAFGGDVMTAESRDARVYSYDIASDKITPILEIDENAAGSQFNDPTEPGEWESSGIIEVAPSDFTPESRPGRSDYLLDVQAGTIRDPEVLGGDYERGGQLLLAEAAGELTFGTPEADDLTAYQDDIVFAGAGNDILDASTGRGDNRLYGQSDNDTLFAGANDTLVGSDNDDILFAGMGGSKLTGGEGQDQFWIVAAESPSSANTITDFQLGNDVIGIGGLPGVTSVDKLDFTQQGGDTLITAQGKELALLSATQASTLGANSFVFG</sequence>
<dbReference type="Pfam" id="PF00353">
    <property type="entry name" value="HemolysinCabind"/>
    <property type="match status" value="1"/>
</dbReference>
<keyword evidence="2" id="KW-0378">Hydrolase</keyword>
<dbReference type="InterPro" id="IPR001343">
    <property type="entry name" value="Hemolysn_Ca-bd"/>
</dbReference>
<organism evidence="2">
    <name type="scientific">uncultured Coleofasciculus sp</name>
    <dbReference type="NCBI Taxonomy" id="1267456"/>
    <lineage>
        <taxon>Bacteria</taxon>
        <taxon>Bacillati</taxon>
        <taxon>Cyanobacteriota</taxon>
        <taxon>Cyanophyceae</taxon>
        <taxon>Coleofasciculales</taxon>
        <taxon>Coleofasciculaceae</taxon>
        <taxon>Coleofasciculus</taxon>
        <taxon>environmental samples</taxon>
    </lineage>
</organism>
<accession>A0A6J4HJR2</accession>
<dbReference type="Gene3D" id="2.150.10.10">
    <property type="entry name" value="Serralysin-like metalloprotease, C-terminal"/>
    <property type="match status" value="1"/>
</dbReference>
<feature type="region of interest" description="Disordered" evidence="1">
    <location>
        <begin position="86"/>
        <end position="105"/>
    </location>
</feature>
<dbReference type="InterPro" id="IPR008557">
    <property type="entry name" value="PhoX"/>
</dbReference>
<name>A0A6J4HJR2_9CYAN</name>
<evidence type="ECO:0000256" key="1">
    <source>
        <dbReference type="SAM" id="MobiDB-lite"/>
    </source>
</evidence>
<gene>
    <name evidence="2" type="ORF">AVDCRST_MAG92-722</name>
</gene>
<dbReference type="EMBL" id="CADCTM010000103">
    <property type="protein sequence ID" value="CAA9224466.1"/>
    <property type="molecule type" value="Genomic_DNA"/>
</dbReference>